<dbReference type="InterPro" id="IPR038665">
    <property type="entry name" value="Voltage-dep_anion_channel_sf"/>
</dbReference>
<dbReference type="RefSeq" id="WP_377001016.1">
    <property type="nucleotide sequence ID" value="NZ_JBHSQE010000004.1"/>
</dbReference>
<feature type="transmembrane region" description="Helical" evidence="5">
    <location>
        <begin position="89"/>
        <end position="109"/>
    </location>
</feature>
<keyword evidence="2 5" id="KW-0812">Transmembrane</keyword>
<evidence type="ECO:0000256" key="5">
    <source>
        <dbReference type="SAM" id="Phobius"/>
    </source>
</evidence>
<protein>
    <recommendedName>
        <fullName evidence="8">Tellurite resistance protein</fullName>
    </recommendedName>
</protein>
<comment type="caution">
    <text evidence="6">The sequence shown here is derived from an EMBL/GenBank/DDBJ whole genome shotgun (WGS) entry which is preliminary data.</text>
</comment>
<comment type="subcellular location">
    <subcellularLocation>
        <location evidence="1">Membrane</location>
        <topology evidence="1">Multi-pass membrane protein</topology>
    </subcellularLocation>
</comment>
<name>A0ABW1QAS5_9CORY</name>
<dbReference type="EMBL" id="JBHSQE010000004">
    <property type="protein sequence ID" value="MFC6146497.1"/>
    <property type="molecule type" value="Genomic_DNA"/>
</dbReference>
<proteinExistence type="predicted"/>
<organism evidence="6 7">
    <name type="scientific">Corynebacterium nasicanis</name>
    <dbReference type="NCBI Taxonomy" id="1448267"/>
    <lineage>
        <taxon>Bacteria</taxon>
        <taxon>Bacillati</taxon>
        <taxon>Actinomycetota</taxon>
        <taxon>Actinomycetes</taxon>
        <taxon>Mycobacteriales</taxon>
        <taxon>Corynebacteriaceae</taxon>
        <taxon>Corynebacterium</taxon>
    </lineage>
</organism>
<evidence type="ECO:0000313" key="7">
    <source>
        <dbReference type="Proteomes" id="UP001596244"/>
    </source>
</evidence>
<feature type="transmembrane region" description="Helical" evidence="5">
    <location>
        <begin position="36"/>
        <end position="53"/>
    </location>
</feature>
<evidence type="ECO:0000256" key="2">
    <source>
        <dbReference type="ARBA" id="ARBA00022692"/>
    </source>
</evidence>
<reference evidence="7" key="1">
    <citation type="journal article" date="2019" name="Int. J. Syst. Evol. Microbiol.">
        <title>The Global Catalogue of Microorganisms (GCM) 10K type strain sequencing project: providing services to taxonomists for standard genome sequencing and annotation.</title>
        <authorList>
            <consortium name="The Broad Institute Genomics Platform"/>
            <consortium name="The Broad Institute Genome Sequencing Center for Infectious Disease"/>
            <person name="Wu L."/>
            <person name="Ma J."/>
        </authorList>
    </citation>
    <scope>NUCLEOTIDE SEQUENCE [LARGE SCALE GENOMIC DNA]</scope>
    <source>
        <strain evidence="7">CCUG 51943</strain>
    </source>
</reference>
<accession>A0ABW1QAS5</accession>
<dbReference type="InterPro" id="IPR004695">
    <property type="entry name" value="SLAC1/Mae1/Ssu1/TehA"/>
</dbReference>
<feature type="transmembrane region" description="Helical" evidence="5">
    <location>
        <begin position="153"/>
        <end position="175"/>
    </location>
</feature>
<evidence type="ECO:0000256" key="3">
    <source>
        <dbReference type="ARBA" id="ARBA00022989"/>
    </source>
</evidence>
<keyword evidence="3 5" id="KW-1133">Transmembrane helix</keyword>
<keyword evidence="4 5" id="KW-0472">Membrane</keyword>
<evidence type="ECO:0000313" key="6">
    <source>
        <dbReference type="EMBL" id="MFC6146497.1"/>
    </source>
</evidence>
<keyword evidence="7" id="KW-1185">Reference proteome</keyword>
<feature type="transmembrane region" description="Helical" evidence="5">
    <location>
        <begin position="65"/>
        <end position="83"/>
    </location>
</feature>
<feature type="transmembrane region" description="Helical" evidence="5">
    <location>
        <begin position="182"/>
        <end position="202"/>
    </location>
</feature>
<evidence type="ECO:0000256" key="1">
    <source>
        <dbReference type="ARBA" id="ARBA00004141"/>
    </source>
</evidence>
<dbReference type="Pfam" id="PF03595">
    <property type="entry name" value="SLAC1"/>
    <property type="match status" value="1"/>
</dbReference>
<dbReference type="Gene3D" id="1.50.10.150">
    <property type="entry name" value="Voltage-dependent anion channel"/>
    <property type="match status" value="1"/>
</dbReference>
<sequence>MSTRPPAGPAWAGSLMGTSIAATLSLAHGLVWPGRALLVVATALLLTFLLGWLRHRNPGFGQKFMAPWGMVSMGIMALGTAWTTATGNVAPQLLAWLVGMPLGVVTCLWQMRRFTGAPTFLWGLGPVAPMVAATSGGQLASLLPEPWGPPVEAVALGCFLLSLLTGVPVFIRVFAARPRLPAAFAGTAWIPLGIIGQATAAAHLLLDAPLARTFGLTAFAVGIPLLLFAAGHFWGRAVRRWADYVPAWWGSTFPAGTLSLGAAALGWPQLSAAFLGLLLVHWVLCVARFATR</sequence>
<feature type="transmembrane region" description="Helical" evidence="5">
    <location>
        <begin position="247"/>
        <end position="267"/>
    </location>
</feature>
<feature type="transmembrane region" description="Helical" evidence="5">
    <location>
        <begin position="273"/>
        <end position="291"/>
    </location>
</feature>
<evidence type="ECO:0008006" key="8">
    <source>
        <dbReference type="Google" id="ProtNLM"/>
    </source>
</evidence>
<feature type="transmembrane region" description="Helical" evidence="5">
    <location>
        <begin position="214"/>
        <end position="235"/>
    </location>
</feature>
<gene>
    <name evidence="6" type="ORF">ACFPUZ_06725</name>
</gene>
<dbReference type="Proteomes" id="UP001596244">
    <property type="component" value="Unassembled WGS sequence"/>
</dbReference>
<feature type="transmembrane region" description="Helical" evidence="5">
    <location>
        <begin position="121"/>
        <end position="141"/>
    </location>
</feature>
<feature type="transmembrane region" description="Helical" evidence="5">
    <location>
        <begin position="12"/>
        <end position="30"/>
    </location>
</feature>
<evidence type="ECO:0000256" key="4">
    <source>
        <dbReference type="ARBA" id="ARBA00023136"/>
    </source>
</evidence>